<accession>A0ABR3Y3T7</accession>
<dbReference type="SMART" id="SM00220">
    <property type="entry name" value="S_TKc"/>
    <property type="match status" value="1"/>
</dbReference>
<name>A0ABR3Y3T7_9PEZI</name>
<gene>
    <name evidence="3" type="ORF">Daus18300_000615</name>
</gene>
<keyword evidence="4" id="KW-1185">Reference proteome</keyword>
<dbReference type="SUPFAM" id="SSF56112">
    <property type="entry name" value="Protein kinase-like (PK-like)"/>
    <property type="match status" value="1"/>
</dbReference>
<dbReference type="Gene3D" id="1.10.510.10">
    <property type="entry name" value="Transferase(Phosphotransferase) domain 1"/>
    <property type="match status" value="1"/>
</dbReference>
<evidence type="ECO:0000313" key="4">
    <source>
        <dbReference type="Proteomes" id="UP001583177"/>
    </source>
</evidence>
<sequence>MECANVRKPATVIEGAPFALKVLEAKDELTFKLEVKALMKIKKGDHLVTAVTAFKYQDKYHLLFNWADEGTLADLWKTQSPGPTHDSTCWLAQQCHGLADGLCGIHNAQISVQELADVDPLHEIPQPDADAESDDRDKIHGRHGDIKPDNILCFSDEDNKYKRSVLKITDFGVTAFHNAKTTKVPAKHVPRTMTYAAPEIEISQEPEVSRPFDIWSLGCVYLEFITWILLSKEGVVEFAKLRMAEKVTRRKFEEDSFYSIHGRGGWMPWSREYGTVKTSVISCRNLHFIPSGWTL</sequence>
<evidence type="ECO:0000259" key="2">
    <source>
        <dbReference type="PROSITE" id="PS50011"/>
    </source>
</evidence>
<dbReference type="Pfam" id="PF00069">
    <property type="entry name" value="Pkinase"/>
    <property type="match status" value="1"/>
</dbReference>
<reference evidence="3 4" key="1">
    <citation type="journal article" date="2024" name="IMA Fungus">
        <title>IMA Genome - F19 : A genome assembly and annotation guide to empower mycologists, including annotated draft genome sequences of Ceratocystis pirilliformis, Diaporthe australafricana, Fusarium ophioides, Paecilomyces lecythidis, and Sporothrix stenoceras.</title>
        <authorList>
            <person name="Aylward J."/>
            <person name="Wilson A.M."/>
            <person name="Visagie C.M."/>
            <person name="Spraker J."/>
            <person name="Barnes I."/>
            <person name="Buitendag C."/>
            <person name="Ceriani C."/>
            <person name="Del Mar Angel L."/>
            <person name="du Plessis D."/>
            <person name="Fuchs T."/>
            <person name="Gasser K."/>
            <person name="Kramer D."/>
            <person name="Li W."/>
            <person name="Munsamy K."/>
            <person name="Piso A."/>
            <person name="Price J.L."/>
            <person name="Sonnekus B."/>
            <person name="Thomas C."/>
            <person name="van der Nest A."/>
            <person name="van Dijk A."/>
            <person name="van Heerden A."/>
            <person name="van Vuuren N."/>
            <person name="Yilmaz N."/>
            <person name="Duong T.A."/>
            <person name="van der Merwe N.A."/>
            <person name="Wingfield M.J."/>
            <person name="Wingfield B.D."/>
        </authorList>
    </citation>
    <scope>NUCLEOTIDE SEQUENCE [LARGE SCALE GENOMIC DNA]</scope>
    <source>
        <strain evidence="3 4">CMW 18300</strain>
    </source>
</reference>
<dbReference type="InterPro" id="IPR000719">
    <property type="entry name" value="Prot_kinase_dom"/>
</dbReference>
<protein>
    <recommendedName>
        <fullName evidence="2">Protein kinase domain-containing protein</fullName>
    </recommendedName>
</protein>
<dbReference type="CDD" id="cd00180">
    <property type="entry name" value="PKc"/>
    <property type="match status" value="1"/>
</dbReference>
<dbReference type="PANTHER" id="PTHR24359:SF37">
    <property type="entry name" value="PROTEIN KINASE DOMAIN-CONTAINING PROTEIN"/>
    <property type="match status" value="1"/>
</dbReference>
<feature type="region of interest" description="Disordered" evidence="1">
    <location>
        <begin position="123"/>
        <end position="142"/>
    </location>
</feature>
<comment type="caution">
    <text evidence="3">The sequence shown here is derived from an EMBL/GenBank/DDBJ whole genome shotgun (WGS) entry which is preliminary data.</text>
</comment>
<dbReference type="Proteomes" id="UP001583177">
    <property type="component" value="Unassembled WGS sequence"/>
</dbReference>
<evidence type="ECO:0000313" key="3">
    <source>
        <dbReference type="EMBL" id="KAL1882977.1"/>
    </source>
</evidence>
<dbReference type="InterPro" id="IPR011009">
    <property type="entry name" value="Kinase-like_dom_sf"/>
</dbReference>
<dbReference type="PANTHER" id="PTHR24359">
    <property type="entry name" value="SERINE/THREONINE-PROTEIN KINASE SBK1"/>
    <property type="match status" value="1"/>
</dbReference>
<proteinExistence type="predicted"/>
<dbReference type="PROSITE" id="PS50011">
    <property type="entry name" value="PROTEIN_KINASE_DOM"/>
    <property type="match status" value="1"/>
</dbReference>
<dbReference type="EMBL" id="JAWRVE010000003">
    <property type="protein sequence ID" value="KAL1882977.1"/>
    <property type="molecule type" value="Genomic_DNA"/>
</dbReference>
<feature type="domain" description="Protein kinase" evidence="2">
    <location>
        <begin position="1"/>
        <end position="295"/>
    </location>
</feature>
<evidence type="ECO:0000256" key="1">
    <source>
        <dbReference type="SAM" id="MobiDB-lite"/>
    </source>
</evidence>
<organism evidence="3 4">
    <name type="scientific">Diaporthe australafricana</name>
    <dbReference type="NCBI Taxonomy" id="127596"/>
    <lineage>
        <taxon>Eukaryota</taxon>
        <taxon>Fungi</taxon>
        <taxon>Dikarya</taxon>
        <taxon>Ascomycota</taxon>
        <taxon>Pezizomycotina</taxon>
        <taxon>Sordariomycetes</taxon>
        <taxon>Sordariomycetidae</taxon>
        <taxon>Diaporthales</taxon>
        <taxon>Diaporthaceae</taxon>
        <taxon>Diaporthe</taxon>
    </lineage>
</organism>